<proteinExistence type="predicted"/>
<name>A0ABV7JU49_9ALTE</name>
<comment type="caution">
    <text evidence="1">The sequence shown here is derived from an EMBL/GenBank/DDBJ whole genome shotgun (WGS) entry which is preliminary data.</text>
</comment>
<dbReference type="RefSeq" id="WP_123325709.1">
    <property type="nucleotide sequence ID" value="NZ_JBHRSX010000015.1"/>
</dbReference>
<keyword evidence="2" id="KW-1185">Reference proteome</keyword>
<evidence type="ECO:0000313" key="2">
    <source>
        <dbReference type="Proteomes" id="UP001595477"/>
    </source>
</evidence>
<reference evidence="2" key="1">
    <citation type="journal article" date="2019" name="Int. J. Syst. Evol. Microbiol.">
        <title>The Global Catalogue of Microorganisms (GCM) 10K type strain sequencing project: providing services to taxonomists for standard genome sequencing and annotation.</title>
        <authorList>
            <consortium name="The Broad Institute Genomics Platform"/>
            <consortium name="The Broad Institute Genome Sequencing Center for Infectious Disease"/>
            <person name="Wu L."/>
            <person name="Ma J."/>
        </authorList>
    </citation>
    <scope>NUCLEOTIDE SEQUENCE [LARGE SCALE GENOMIC DNA]</scope>
    <source>
        <strain evidence="2">KCTC 52449</strain>
    </source>
</reference>
<dbReference type="EMBL" id="JBHRSX010000015">
    <property type="protein sequence ID" value="MFC3201615.1"/>
    <property type="molecule type" value="Genomic_DNA"/>
</dbReference>
<accession>A0ABV7JU49</accession>
<dbReference type="Proteomes" id="UP001595477">
    <property type="component" value="Unassembled WGS sequence"/>
</dbReference>
<organism evidence="1 2">
    <name type="scientific">Alteromonas oceani</name>
    <dbReference type="NCBI Taxonomy" id="2071609"/>
    <lineage>
        <taxon>Bacteria</taxon>
        <taxon>Pseudomonadati</taxon>
        <taxon>Pseudomonadota</taxon>
        <taxon>Gammaproteobacteria</taxon>
        <taxon>Alteromonadales</taxon>
        <taxon>Alteromonadaceae</taxon>
        <taxon>Alteromonas/Salinimonas group</taxon>
        <taxon>Alteromonas</taxon>
    </lineage>
</organism>
<sequence length="229" mass="26048">MGKSHRQFGNVYEDFTNAVIETGAIKDIPYFGQFVKYAEQVQNISNHIFIKKLSRFVEDINSLTHGDLKQINNALENSPVSDLADKIILAVDSLYDLSKAKYIAQALHLYSQLELTQEDFLRSLDLIQKLYAGDLEKLSSVNWLSGDTSDDLESYGLTSLIGTPILKIEHIDQQKLINDGRQDELGLIRFTQSNFGRTFLSVIKNLPPYTDLEKQRLRDSGKLKEFELS</sequence>
<evidence type="ECO:0000313" key="1">
    <source>
        <dbReference type="EMBL" id="MFC3201615.1"/>
    </source>
</evidence>
<protein>
    <submittedName>
        <fullName evidence="1">Uncharacterized protein</fullName>
    </submittedName>
</protein>
<gene>
    <name evidence="1" type="ORF">ACFOEW_07265</name>
</gene>